<feature type="compositionally biased region" description="Basic and acidic residues" evidence="1">
    <location>
        <begin position="64"/>
        <end position="76"/>
    </location>
</feature>
<comment type="caution">
    <text evidence="2">The sequence shown here is derived from an EMBL/GenBank/DDBJ whole genome shotgun (WGS) entry which is preliminary data.</text>
</comment>
<name>A0A829QCE1_9MYCO</name>
<reference evidence="2 3" key="1">
    <citation type="submission" date="2013-12" db="EMBL/GenBank/DDBJ databases">
        <authorList>
            <person name="Zelazny A."/>
            <person name="Olivier K."/>
            <person name="Holland S."/>
            <person name="Lenaerts A."/>
            <person name="Ordway D."/>
            <person name="DeGroote M.A."/>
            <person name="Parker T."/>
            <person name="Sizemore C."/>
            <person name="Tallon L.J."/>
            <person name="Sadzewicz L.K."/>
            <person name="Sengamalay N."/>
            <person name="Fraser C.M."/>
            <person name="Hine E."/>
            <person name="Shefchek K.A."/>
            <person name="Das S.P."/>
            <person name="Tettelin H."/>
        </authorList>
    </citation>
    <scope>NUCLEOTIDE SEQUENCE [LARGE SCALE GENOMIC DNA]</scope>
    <source>
        <strain evidence="2 3">1948</strain>
    </source>
</reference>
<evidence type="ECO:0000313" key="3">
    <source>
        <dbReference type="Proteomes" id="UP000021210"/>
    </source>
</evidence>
<evidence type="ECO:0000313" key="2">
    <source>
        <dbReference type="EMBL" id="EUA60618.1"/>
    </source>
</evidence>
<feature type="region of interest" description="Disordered" evidence="1">
    <location>
        <begin position="64"/>
        <end position="90"/>
    </location>
</feature>
<sequence length="90" mass="9875">MPGLTCHSDAGSQFTSIRYGERLAEIGAVPSIGTIGDSYDNALETVNGYYKAELIYGPVRTRAVEDRRGRRTRDPELGVLAQHQPLTQLP</sequence>
<gene>
    <name evidence="2" type="ORF">I542_0751</name>
</gene>
<protein>
    <submittedName>
        <fullName evidence="2">Putative integrase, catalytic region protein</fullName>
    </submittedName>
</protein>
<dbReference type="InterPro" id="IPR012337">
    <property type="entry name" value="RNaseH-like_sf"/>
</dbReference>
<dbReference type="EMBL" id="JAOH01000002">
    <property type="protein sequence ID" value="EUA60618.1"/>
    <property type="molecule type" value="Genomic_DNA"/>
</dbReference>
<dbReference type="Proteomes" id="UP000021210">
    <property type="component" value="Unassembled WGS sequence"/>
</dbReference>
<proteinExistence type="predicted"/>
<organism evidence="2 3">
    <name type="scientific">Mycobacteroides abscessus 1948</name>
    <dbReference type="NCBI Taxonomy" id="1299323"/>
    <lineage>
        <taxon>Bacteria</taxon>
        <taxon>Bacillati</taxon>
        <taxon>Actinomycetota</taxon>
        <taxon>Actinomycetes</taxon>
        <taxon>Mycobacteriales</taxon>
        <taxon>Mycobacteriaceae</taxon>
        <taxon>Mycobacteroides</taxon>
        <taxon>Mycobacteroides abscessus</taxon>
    </lineage>
</organism>
<dbReference type="SUPFAM" id="SSF53098">
    <property type="entry name" value="Ribonuclease H-like"/>
    <property type="match status" value="1"/>
</dbReference>
<accession>A0A829QCE1</accession>
<evidence type="ECO:0000256" key="1">
    <source>
        <dbReference type="SAM" id="MobiDB-lite"/>
    </source>
</evidence>
<dbReference type="AlphaFoldDB" id="A0A829QCE1"/>